<protein>
    <submittedName>
        <fullName evidence="2">Uncharacterized protein</fullName>
    </submittedName>
</protein>
<feature type="compositionally biased region" description="Pro residues" evidence="1">
    <location>
        <begin position="57"/>
        <end position="66"/>
    </location>
</feature>
<evidence type="ECO:0000256" key="1">
    <source>
        <dbReference type="SAM" id="MobiDB-lite"/>
    </source>
</evidence>
<dbReference type="OrthoDB" id="3270840at2759"/>
<gene>
    <name evidence="2" type="ORF">BJ322DRAFT_1129764</name>
</gene>
<evidence type="ECO:0000313" key="3">
    <source>
        <dbReference type="Proteomes" id="UP000736335"/>
    </source>
</evidence>
<accession>A0A9P6H7P6</accession>
<dbReference type="Proteomes" id="UP000736335">
    <property type="component" value="Unassembled WGS sequence"/>
</dbReference>
<organism evidence="2 3">
    <name type="scientific">Thelephora terrestris</name>
    <dbReference type="NCBI Taxonomy" id="56493"/>
    <lineage>
        <taxon>Eukaryota</taxon>
        <taxon>Fungi</taxon>
        <taxon>Dikarya</taxon>
        <taxon>Basidiomycota</taxon>
        <taxon>Agaricomycotina</taxon>
        <taxon>Agaricomycetes</taxon>
        <taxon>Thelephorales</taxon>
        <taxon>Thelephoraceae</taxon>
        <taxon>Thelephora</taxon>
    </lineage>
</organism>
<feature type="compositionally biased region" description="Basic and acidic residues" evidence="1">
    <location>
        <begin position="1"/>
        <end position="16"/>
    </location>
</feature>
<name>A0A9P6H7P6_9AGAM</name>
<reference evidence="2" key="1">
    <citation type="journal article" date="2020" name="Nat. Commun.">
        <title>Large-scale genome sequencing of mycorrhizal fungi provides insights into the early evolution of symbiotic traits.</title>
        <authorList>
            <person name="Miyauchi S."/>
            <person name="Kiss E."/>
            <person name="Kuo A."/>
            <person name="Drula E."/>
            <person name="Kohler A."/>
            <person name="Sanchez-Garcia M."/>
            <person name="Morin E."/>
            <person name="Andreopoulos B."/>
            <person name="Barry K.W."/>
            <person name="Bonito G."/>
            <person name="Buee M."/>
            <person name="Carver A."/>
            <person name="Chen C."/>
            <person name="Cichocki N."/>
            <person name="Clum A."/>
            <person name="Culley D."/>
            <person name="Crous P.W."/>
            <person name="Fauchery L."/>
            <person name="Girlanda M."/>
            <person name="Hayes R.D."/>
            <person name="Keri Z."/>
            <person name="LaButti K."/>
            <person name="Lipzen A."/>
            <person name="Lombard V."/>
            <person name="Magnuson J."/>
            <person name="Maillard F."/>
            <person name="Murat C."/>
            <person name="Nolan M."/>
            <person name="Ohm R.A."/>
            <person name="Pangilinan J."/>
            <person name="Pereira M.F."/>
            <person name="Perotto S."/>
            <person name="Peter M."/>
            <person name="Pfister S."/>
            <person name="Riley R."/>
            <person name="Sitrit Y."/>
            <person name="Stielow J.B."/>
            <person name="Szollosi G."/>
            <person name="Zifcakova L."/>
            <person name="Stursova M."/>
            <person name="Spatafora J.W."/>
            <person name="Tedersoo L."/>
            <person name="Vaario L.M."/>
            <person name="Yamada A."/>
            <person name="Yan M."/>
            <person name="Wang P."/>
            <person name="Xu J."/>
            <person name="Bruns T."/>
            <person name="Baldrian P."/>
            <person name="Vilgalys R."/>
            <person name="Dunand C."/>
            <person name="Henrissat B."/>
            <person name="Grigoriev I.V."/>
            <person name="Hibbett D."/>
            <person name="Nagy L.G."/>
            <person name="Martin F.M."/>
        </authorList>
    </citation>
    <scope>NUCLEOTIDE SEQUENCE</scope>
    <source>
        <strain evidence="2">UH-Tt-Lm1</strain>
    </source>
</reference>
<comment type="caution">
    <text evidence="2">The sequence shown here is derived from an EMBL/GenBank/DDBJ whole genome shotgun (WGS) entry which is preliminary data.</text>
</comment>
<reference evidence="2" key="2">
    <citation type="submission" date="2020-11" db="EMBL/GenBank/DDBJ databases">
        <authorList>
            <consortium name="DOE Joint Genome Institute"/>
            <person name="Kuo A."/>
            <person name="Miyauchi S."/>
            <person name="Kiss E."/>
            <person name="Drula E."/>
            <person name="Kohler A."/>
            <person name="Sanchez-Garcia M."/>
            <person name="Andreopoulos B."/>
            <person name="Barry K.W."/>
            <person name="Bonito G."/>
            <person name="Buee M."/>
            <person name="Carver A."/>
            <person name="Chen C."/>
            <person name="Cichocki N."/>
            <person name="Clum A."/>
            <person name="Culley D."/>
            <person name="Crous P.W."/>
            <person name="Fauchery L."/>
            <person name="Girlanda M."/>
            <person name="Hayes R."/>
            <person name="Keri Z."/>
            <person name="Labutti K."/>
            <person name="Lipzen A."/>
            <person name="Lombard V."/>
            <person name="Magnuson J."/>
            <person name="Maillard F."/>
            <person name="Morin E."/>
            <person name="Murat C."/>
            <person name="Nolan M."/>
            <person name="Ohm R."/>
            <person name="Pangilinan J."/>
            <person name="Pereira M."/>
            <person name="Perotto S."/>
            <person name="Peter M."/>
            <person name="Riley R."/>
            <person name="Sitrit Y."/>
            <person name="Stielow B."/>
            <person name="Szollosi G."/>
            <person name="Zifcakova L."/>
            <person name="Stursova M."/>
            <person name="Spatafora J.W."/>
            <person name="Tedersoo L."/>
            <person name="Vaario L.-M."/>
            <person name="Yamada A."/>
            <person name="Yan M."/>
            <person name="Wang P."/>
            <person name="Xu J."/>
            <person name="Bruns T."/>
            <person name="Baldrian P."/>
            <person name="Vilgalys R."/>
            <person name="Henrissat B."/>
            <person name="Grigoriev I.V."/>
            <person name="Hibbett D."/>
            <person name="Nagy L.G."/>
            <person name="Martin F.M."/>
        </authorList>
    </citation>
    <scope>NUCLEOTIDE SEQUENCE</scope>
    <source>
        <strain evidence="2">UH-Tt-Lm1</strain>
    </source>
</reference>
<feature type="compositionally biased region" description="Low complexity" evidence="1">
    <location>
        <begin position="316"/>
        <end position="339"/>
    </location>
</feature>
<dbReference type="AlphaFoldDB" id="A0A9P6H7P6"/>
<evidence type="ECO:0000313" key="2">
    <source>
        <dbReference type="EMBL" id="KAF9779420.1"/>
    </source>
</evidence>
<dbReference type="EMBL" id="WIUZ02000019">
    <property type="protein sequence ID" value="KAF9779420.1"/>
    <property type="molecule type" value="Genomic_DNA"/>
</dbReference>
<keyword evidence="3" id="KW-1185">Reference proteome</keyword>
<sequence length="366" mass="39576">MPRVYRHPDLIEERSSPESSDVDDEIVLSDLVRTGEASRLRRRGAMRIDHAARESGGPPPLQPPENHPSGRSTQATELAPNANAIWRQDQDGAADEDDSPGSYTGEWPEARDTQAEDLDYPEDLEKSAQTFVLYCGAEEPHLTSSITPHLISPLPSYPRRPPSPPTHPTSNGCGAVIHMSAVPRKRCGVWMARFGSTDAVTELDSQYFDRSVVARMMKSPCGCIREGIGCRFCGNLLGTRYRPCKAAAEGLFSTATTPSHPNCPSGSAYWRNPPSPSLSSSTPFIYTLFPNHVSSFPPLDLTLTSSPANVQFTARTASQQQAGSQPSTSSTTTSQSRPGSEFDADGNPIGDSTNSPDKGIEAWSGR</sequence>
<feature type="region of interest" description="Disordered" evidence="1">
    <location>
        <begin position="1"/>
        <end position="112"/>
    </location>
</feature>
<proteinExistence type="predicted"/>
<feature type="region of interest" description="Disordered" evidence="1">
    <location>
        <begin position="314"/>
        <end position="366"/>
    </location>
</feature>